<gene>
    <name evidence="1" type="ORF">AL1_08580</name>
</gene>
<dbReference type="BioCyc" id="ASHA717959:AL1_RS04025-MONOMER"/>
<proteinExistence type="predicted"/>
<dbReference type="PATRIC" id="fig|717959.3.peg.2448"/>
<dbReference type="HOGENOM" id="CLU_2044739_0_0_10"/>
<accession>D4IKE7</accession>
<dbReference type="STRING" id="717959.AL1_08580"/>
<evidence type="ECO:0000313" key="1">
    <source>
        <dbReference type="EMBL" id="CBK63409.1"/>
    </source>
</evidence>
<sequence length="120" mass="14120">MTSRQKQNNRYAAAERRILRVRYPQNPAARKLCQLDEQRDRYSKAIDEVFGGMYRRGFRPGIDNENPAFLADFDLINRWQKEQERIARRVARIEQASGKTTEQALHEKYLLNAGRGSQSY</sequence>
<organism evidence="1 2">
    <name type="scientific">Alistipes shahii WAL 8301</name>
    <dbReference type="NCBI Taxonomy" id="717959"/>
    <lineage>
        <taxon>Bacteria</taxon>
        <taxon>Pseudomonadati</taxon>
        <taxon>Bacteroidota</taxon>
        <taxon>Bacteroidia</taxon>
        <taxon>Bacteroidales</taxon>
        <taxon>Rikenellaceae</taxon>
        <taxon>Alistipes</taxon>
    </lineage>
</organism>
<dbReference type="EMBL" id="FP929032">
    <property type="protein sequence ID" value="CBK63409.1"/>
    <property type="molecule type" value="Genomic_DNA"/>
</dbReference>
<dbReference type="GeneID" id="92755892"/>
<keyword evidence="2" id="KW-1185">Reference proteome</keyword>
<evidence type="ECO:0000313" key="2">
    <source>
        <dbReference type="Proteomes" id="UP000008794"/>
    </source>
</evidence>
<reference evidence="1 2" key="2">
    <citation type="submission" date="2010-03" db="EMBL/GenBank/DDBJ databases">
        <authorList>
            <person name="Pajon A."/>
        </authorList>
    </citation>
    <scope>NUCLEOTIDE SEQUENCE [LARGE SCALE GENOMIC DNA]</scope>
    <source>
        <strain evidence="1 2">WAL 8301</strain>
    </source>
</reference>
<reference evidence="1 2" key="1">
    <citation type="submission" date="2010-03" db="EMBL/GenBank/DDBJ databases">
        <title>The genome sequence of Alistipes shahii WAL 8301.</title>
        <authorList>
            <consortium name="metaHIT consortium -- http://www.metahit.eu/"/>
            <person name="Pajon A."/>
            <person name="Turner K."/>
            <person name="Parkhill J."/>
        </authorList>
    </citation>
    <scope>NUCLEOTIDE SEQUENCE [LARGE SCALE GENOMIC DNA]</scope>
    <source>
        <strain evidence="1 2">WAL 8301</strain>
    </source>
</reference>
<name>D4IKE7_9BACT</name>
<dbReference type="Proteomes" id="UP000008794">
    <property type="component" value="Chromosome"/>
</dbReference>
<dbReference type="KEGG" id="ash:AL1_08580"/>
<dbReference type="AlphaFoldDB" id="D4IKE7"/>
<protein>
    <submittedName>
        <fullName evidence="1">Uncharacterized protein</fullName>
    </submittedName>
</protein>
<dbReference type="RefSeq" id="WP_015546344.1">
    <property type="nucleotide sequence ID" value="NC_021030.1"/>
</dbReference>